<evidence type="ECO:0000313" key="13">
    <source>
        <dbReference type="EMBL" id="GFG35090.1"/>
    </source>
</evidence>
<dbReference type="PROSITE" id="PS50089">
    <property type="entry name" value="ZF_RING_2"/>
    <property type="match status" value="1"/>
</dbReference>
<dbReference type="OrthoDB" id="4788989at2759"/>
<dbReference type="Gene3D" id="3.30.40.10">
    <property type="entry name" value="Zinc/RING finger domain, C3HC4 (zinc finger)"/>
    <property type="match status" value="2"/>
</dbReference>
<dbReference type="GO" id="GO:0005737">
    <property type="term" value="C:cytoplasm"/>
    <property type="evidence" value="ECO:0007669"/>
    <property type="project" value="TreeGrafter"/>
</dbReference>
<dbReference type="Proteomes" id="UP000502823">
    <property type="component" value="Unassembled WGS sequence"/>
</dbReference>
<dbReference type="Pfam" id="PF21362">
    <property type="entry name" value="Sina_RING"/>
    <property type="match status" value="1"/>
</dbReference>
<evidence type="ECO:0000256" key="10">
    <source>
        <dbReference type="PROSITE-ProRule" id="PRU00455"/>
    </source>
</evidence>
<dbReference type="SUPFAM" id="SSF57850">
    <property type="entry name" value="RING/U-box"/>
    <property type="match status" value="1"/>
</dbReference>
<gene>
    <name evidence="13" type="ORF">Cfor_05096</name>
</gene>
<evidence type="ECO:0000256" key="8">
    <source>
        <dbReference type="ARBA" id="ARBA00022786"/>
    </source>
</evidence>
<feature type="domain" description="RING-type" evidence="11">
    <location>
        <begin position="14"/>
        <end position="49"/>
    </location>
</feature>
<dbReference type="InterPro" id="IPR049548">
    <property type="entry name" value="Sina-like_RING"/>
</dbReference>
<dbReference type="InterPro" id="IPR013083">
    <property type="entry name" value="Znf_RING/FYVE/PHD"/>
</dbReference>
<dbReference type="PROSITE" id="PS51081">
    <property type="entry name" value="ZF_SIAH"/>
    <property type="match status" value="1"/>
</dbReference>
<keyword evidence="8" id="KW-0833">Ubl conjugation pathway</keyword>
<dbReference type="PANTHER" id="PTHR45877:SF2">
    <property type="entry name" value="E3 UBIQUITIN-PROTEIN LIGASE SINA-RELATED"/>
    <property type="match status" value="1"/>
</dbReference>
<dbReference type="InterPro" id="IPR008974">
    <property type="entry name" value="TRAF-like"/>
</dbReference>
<dbReference type="InParanoid" id="A0A6L2PTZ4"/>
<dbReference type="FunFam" id="3.30.40.10:FF:000041">
    <property type="entry name" value="E3 ubiquitin-protein ligase SINAT3"/>
    <property type="match status" value="1"/>
</dbReference>
<evidence type="ECO:0000256" key="6">
    <source>
        <dbReference type="ARBA" id="ARBA00022723"/>
    </source>
</evidence>
<dbReference type="GO" id="GO:0043161">
    <property type="term" value="P:proteasome-mediated ubiquitin-dependent protein catabolic process"/>
    <property type="evidence" value="ECO:0007669"/>
    <property type="project" value="TreeGrafter"/>
</dbReference>
<comment type="similarity">
    <text evidence="3">Belongs to the SINA (Seven in absentia) family.</text>
</comment>
<comment type="caution">
    <text evidence="13">The sequence shown here is derived from an EMBL/GenBank/DDBJ whole genome shotgun (WGS) entry which is preliminary data.</text>
</comment>
<evidence type="ECO:0000256" key="5">
    <source>
        <dbReference type="ARBA" id="ARBA00022679"/>
    </source>
</evidence>
<evidence type="ECO:0000313" key="14">
    <source>
        <dbReference type="Proteomes" id="UP000502823"/>
    </source>
</evidence>
<dbReference type="Pfam" id="PF21361">
    <property type="entry name" value="Sina_ZnF"/>
    <property type="match status" value="1"/>
</dbReference>
<comment type="catalytic activity">
    <reaction evidence="1">
        <text>S-ubiquitinyl-[E2 ubiquitin-conjugating enzyme]-L-cysteine + [acceptor protein]-L-lysine = [E2 ubiquitin-conjugating enzyme]-L-cysteine + N(6)-ubiquitinyl-[acceptor protein]-L-lysine.</text>
        <dbReference type="EC" id="2.3.2.27"/>
    </reaction>
</comment>
<keyword evidence="9" id="KW-0862">Zinc</keyword>
<evidence type="ECO:0000256" key="1">
    <source>
        <dbReference type="ARBA" id="ARBA00000900"/>
    </source>
</evidence>
<feature type="domain" description="SIAH-type" evidence="12">
    <location>
        <begin position="66"/>
        <end position="128"/>
    </location>
</feature>
<keyword evidence="6" id="KW-0479">Metal-binding</keyword>
<dbReference type="InterPro" id="IPR001841">
    <property type="entry name" value="Znf_RING"/>
</dbReference>
<organism evidence="13 14">
    <name type="scientific">Coptotermes formosanus</name>
    <name type="common">Formosan subterranean termite</name>
    <dbReference type="NCBI Taxonomy" id="36987"/>
    <lineage>
        <taxon>Eukaryota</taxon>
        <taxon>Metazoa</taxon>
        <taxon>Ecdysozoa</taxon>
        <taxon>Arthropoda</taxon>
        <taxon>Hexapoda</taxon>
        <taxon>Insecta</taxon>
        <taxon>Pterygota</taxon>
        <taxon>Neoptera</taxon>
        <taxon>Polyneoptera</taxon>
        <taxon>Dictyoptera</taxon>
        <taxon>Blattodea</taxon>
        <taxon>Blattoidea</taxon>
        <taxon>Termitoidae</taxon>
        <taxon>Rhinotermitidae</taxon>
        <taxon>Coptotermes</taxon>
    </lineage>
</organism>
<evidence type="ECO:0000259" key="11">
    <source>
        <dbReference type="PROSITE" id="PS50089"/>
    </source>
</evidence>
<dbReference type="GO" id="GO:0008270">
    <property type="term" value="F:zinc ion binding"/>
    <property type="evidence" value="ECO:0007669"/>
    <property type="project" value="UniProtKB-KW"/>
</dbReference>
<dbReference type="EC" id="2.3.2.27" evidence="4"/>
<evidence type="ECO:0000256" key="2">
    <source>
        <dbReference type="ARBA" id="ARBA00004906"/>
    </source>
</evidence>
<comment type="pathway">
    <text evidence="2">Protein modification; protein ubiquitination.</text>
</comment>
<protein>
    <recommendedName>
        <fullName evidence="4">RING-type E3 ubiquitin transferase</fullName>
        <ecNumber evidence="4">2.3.2.27</ecNumber>
    </recommendedName>
</protein>
<sequence length="287" mass="32335">MDSLSKDLLLELECPVCMEYMLPPITMCANGHNICNSCKSSLDKCPSCKGKFTDIKNLSLETMCRKVKFPCKHAENGCTEVLPMDAVTKHQAECPYGLYKCPFVIASLDCSWEGFITEIEDHIRNTHVETSDARDVLGIHKARLPKFDTATAWCQALFTMNEIFFRLSRVKDGFLYCCVFYVGPKDKAPNYSYRLTIEKTEGKSCVSSYHETTGCQSDVNDVIRKGDCAVFHLEFAKTCQGGAIPEFEAVVILGFTVRVVVGIHEKNYDKKSGEQLHLNDLKFTDNR</sequence>
<keyword evidence="7 10" id="KW-0863">Zinc-finger</keyword>
<evidence type="ECO:0000256" key="7">
    <source>
        <dbReference type="ARBA" id="ARBA00022771"/>
    </source>
</evidence>
<dbReference type="GO" id="GO:0031624">
    <property type="term" value="F:ubiquitin conjugating enzyme binding"/>
    <property type="evidence" value="ECO:0007669"/>
    <property type="project" value="TreeGrafter"/>
</dbReference>
<dbReference type="InterPro" id="IPR004162">
    <property type="entry name" value="SINA-like_animal"/>
</dbReference>
<dbReference type="EMBL" id="BLKM01011979">
    <property type="protein sequence ID" value="GFG35090.1"/>
    <property type="molecule type" value="Genomic_DNA"/>
</dbReference>
<dbReference type="Gene3D" id="2.60.210.10">
    <property type="entry name" value="Apoptosis, Tumor Necrosis Factor Receptor Associated Protein 2, Chain A"/>
    <property type="match status" value="1"/>
</dbReference>
<name>A0A6L2PTZ4_COPFO</name>
<dbReference type="InterPro" id="IPR013010">
    <property type="entry name" value="Znf_SIAH"/>
</dbReference>
<evidence type="ECO:0000256" key="4">
    <source>
        <dbReference type="ARBA" id="ARBA00012483"/>
    </source>
</evidence>
<proteinExistence type="inferred from homology"/>
<keyword evidence="14" id="KW-1185">Reference proteome</keyword>
<accession>A0A6L2PTZ4</accession>
<dbReference type="UniPathway" id="UPA00143"/>
<dbReference type="SUPFAM" id="SSF49599">
    <property type="entry name" value="TRAF domain-like"/>
    <property type="match status" value="1"/>
</dbReference>
<evidence type="ECO:0000259" key="12">
    <source>
        <dbReference type="PROSITE" id="PS51081"/>
    </source>
</evidence>
<dbReference type="GO" id="GO:0061630">
    <property type="term" value="F:ubiquitin protein ligase activity"/>
    <property type="evidence" value="ECO:0007669"/>
    <property type="project" value="UniProtKB-EC"/>
</dbReference>
<evidence type="ECO:0000256" key="9">
    <source>
        <dbReference type="ARBA" id="ARBA00022833"/>
    </source>
</evidence>
<evidence type="ECO:0000256" key="3">
    <source>
        <dbReference type="ARBA" id="ARBA00009119"/>
    </source>
</evidence>
<dbReference type="GO" id="GO:0016567">
    <property type="term" value="P:protein ubiquitination"/>
    <property type="evidence" value="ECO:0007669"/>
    <property type="project" value="UniProtKB-UniPathway"/>
</dbReference>
<reference evidence="14" key="1">
    <citation type="submission" date="2020-01" db="EMBL/GenBank/DDBJ databases">
        <title>Draft genome sequence of the Termite Coptotermes fromosanus.</title>
        <authorList>
            <person name="Itakura S."/>
            <person name="Yosikawa Y."/>
            <person name="Umezawa K."/>
        </authorList>
    </citation>
    <scope>NUCLEOTIDE SEQUENCE [LARGE SCALE GENOMIC DNA]</scope>
</reference>
<dbReference type="PANTHER" id="PTHR45877">
    <property type="entry name" value="E3 UBIQUITIN-PROTEIN LIGASE SIAH2"/>
    <property type="match status" value="1"/>
</dbReference>
<keyword evidence="5" id="KW-0808">Transferase</keyword>
<dbReference type="AlphaFoldDB" id="A0A6L2PTZ4"/>